<organism evidence="2 3">
    <name type="scientific">Chara braunii</name>
    <name type="common">Braun's stonewort</name>
    <dbReference type="NCBI Taxonomy" id="69332"/>
    <lineage>
        <taxon>Eukaryota</taxon>
        <taxon>Viridiplantae</taxon>
        <taxon>Streptophyta</taxon>
        <taxon>Charophyceae</taxon>
        <taxon>Charales</taxon>
        <taxon>Characeae</taxon>
        <taxon>Chara</taxon>
    </lineage>
</organism>
<dbReference type="Proteomes" id="UP000265515">
    <property type="component" value="Unassembled WGS sequence"/>
</dbReference>
<protein>
    <submittedName>
        <fullName evidence="2">Uncharacterized protein</fullName>
    </submittedName>
</protein>
<sequence>MNNALPIVLGEEGITEGPTIGKGRGTNYGWPGISNRRMVAMAVHMEKIMIVRELSIAADRKRAEKGSPLDGRGGVNGSMGESSKPLQVGLQQRPHGCSTCLEEDKRNRAEQSIVHHIRQDESGEWRWQPLDGRGAK</sequence>
<reference evidence="2 3" key="1">
    <citation type="journal article" date="2018" name="Cell">
        <title>The Chara Genome: Secondary Complexity and Implications for Plant Terrestrialization.</title>
        <authorList>
            <person name="Nishiyama T."/>
            <person name="Sakayama H."/>
            <person name="Vries J.D."/>
            <person name="Buschmann H."/>
            <person name="Saint-Marcoux D."/>
            <person name="Ullrich K.K."/>
            <person name="Haas F.B."/>
            <person name="Vanderstraeten L."/>
            <person name="Becker D."/>
            <person name="Lang D."/>
            <person name="Vosolsobe S."/>
            <person name="Rombauts S."/>
            <person name="Wilhelmsson P.K.I."/>
            <person name="Janitza P."/>
            <person name="Kern R."/>
            <person name="Heyl A."/>
            <person name="Rumpler F."/>
            <person name="Villalobos L.I.A.C."/>
            <person name="Clay J.M."/>
            <person name="Skokan R."/>
            <person name="Toyoda A."/>
            <person name="Suzuki Y."/>
            <person name="Kagoshima H."/>
            <person name="Schijlen E."/>
            <person name="Tajeshwar N."/>
            <person name="Catarino B."/>
            <person name="Hetherington A.J."/>
            <person name="Saltykova A."/>
            <person name="Bonnot C."/>
            <person name="Breuninger H."/>
            <person name="Symeonidi A."/>
            <person name="Radhakrishnan G.V."/>
            <person name="Van Nieuwerburgh F."/>
            <person name="Deforce D."/>
            <person name="Chang C."/>
            <person name="Karol K.G."/>
            <person name="Hedrich R."/>
            <person name="Ulvskov P."/>
            <person name="Glockner G."/>
            <person name="Delwiche C.F."/>
            <person name="Petrasek J."/>
            <person name="Van de Peer Y."/>
            <person name="Friml J."/>
            <person name="Beilby M."/>
            <person name="Dolan L."/>
            <person name="Kohara Y."/>
            <person name="Sugano S."/>
            <person name="Fujiyama A."/>
            <person name="Delaux P.-M."/>
            <person name="Quint M."/>
            <person name="TheiBen G."/>
            <person name="Hagemann M."/>
            <person name="Harholt J."/>
            <person name="Dunand C."/>
            <person name="Zachgo S."/>
            <person name="Langdale J."/>
            <person name="Maumus F."/>
            <person name="Straeten D.V.D."/>
            <person name="Gould S.B."/>
            <person name="Rensing S.A."/>
        </authorList>
    </citation>
    <scope>NUCLEOTIDE SEQUENCE [LARGE SCALE GENOMIC DNA]</scope>
    <source>
        <strain evidence="2 3">S276</strain>
    </source>
</reference>
<evidence type="ECO:0000313" key="3">
    <source>
        <dbReference type="Proteomes" id="UP000265515"/>
    </source>
</evidence>
<accession>A0A388K6K1</accession>
<name>A0A388K6K1_CHABU</name>
<feature type="region of interest" description="Disordered" evidence="1">
    <location>
        <begin position="59"/>
        <end position="97"/>
    </location>
</feature>
<dbReference type="Gramene" id="GBG65667">
    <property type="protein sequence ID" value="GBG65667"/>
    <property type="gene ID" value="CBR_g51967"/>
</dbReference>
<keyword evidence="3" id="KW-1185">Reference proteome</keyword>
<proteinExistence type="predicted"/>
<evidence type="ECO:0000256" key="1">
    <source>
        <dbReference type="SAM" id="MobiDB-lite"/>
    </source>
</evidence>
<dbReference type="AlphaFoldDB" id="A0A388K6K1"/>
<gene>
    <name evidence="2" type="ORF">CBR_g51967</name>
</gene>
<evidence type="ECO:0000313" key="2">
    <source>
        <dbReference type="EMBL" id="GBG65667.1"/>
    </source>
</evidence>
<dbReference type="EMBL" id="BFEA01000064">
    <property type="protein sequence ID" value="GBG65667.1"/>
    <property type="molecule type" value="Genomic_DNA"/>
</dbReference>
<comment type="caution">
    <text evidence="2">The sequence shown here is derived from an EMBL/GenBank/DDBJ whole genome shotgun (WGS) entry which is preliminary data.</text>
</comment>